<dbReference type="EMBL" id="LSRQ01000155">
    <property type="protein sequence ID" value="OAY84938.1"/>
    <property type="molecule type" value="Genomic_DNA"/>
</dbReference>
<reference evidence="3 4" key="1">
    <citation type="journal article" date="2016" name="DNA Res.">
        <title>The draft genome of MD-2 pineapple using hybrid error correction of long reads.</title>
        <authorList>
            <person name="Redwan R.M."/>
            <person name="Saidin A."/>
            <person name="Kumar S.V."/>
        </authorList>
    </citation>
    <scope>NUCLEOTIDE SEQUENCE [LARGE SCALE GENOMIC DNA]</scope>
    <source>
        <strain evidence="4">cv. MD2</strain>
        <tissue evidence="3">Leaf</tissue>
    </source>
</reference>
<dbReference type="AlphaFoldDB" id="A0A199W6W4"/>
<evidence type="ECO:0008006" key="5">
    <source>
        <dbReference type="Google" id="ProtNLM"/>
    </source>
</evidence>
<name>A0A199W6W4_ANACO</name>
<accession>A0A199W6W4</accession>
<dbReference type="Proteomes" id="UP000092600">
    <property type="component" value="Unassembled WGS sequence"/>
</dbReference>
<evidence type="ECO:0000256" key="1">
    <source>
        <dbReference type="SAM" id="MobiDB-lite"/>
    </source>
</evidence>
<comment type="caution">
    <text evidence="3">The sequence shown here is derived from an EMBL/GenBank/DDBJ whole genome shotgun (WGS) entry which is preliminary data.</text>
</comment>
<feature type="region of interest" description="Disordered" evidence="1">
    <location>
        <begin position="48"/>
        <end position="76"/>
    </location>
</feature>
<feature type="compositionally biased region" description="Pro residues" evidence="1">
    <location>
        <begin position="53"/>
        <end position="64"/>
    </location>
</feature>
<evidence type="ECO:0000313" key="3">
    <source>
        <dbReference type="EMBL" id="OAY84938.1"/>
    </source>
</evidence>
<evidence type="ECO:0000256" key="2">
    <source>
        <dbReference type="SAM" id="SignalP"/>
    </source>
</evidence>
<feature type="chain" id="PRO_5008508594" description="Secreted protein" evidence="2">
    <location>
        <begin position="33"/>
        <end position="76"/>
    </location>
</feature>
<gene>
    <name evidence="3" type="ORF">ACMD2_09417</name>
</gene>
<organism evidence="3 4">
    <name type="scientific">Ananas comosus</name>
    <name type="common">Pineapple</name>
    <name type="synonym">Ananas ananas</name>
    <dbReference type="NCBI Taxonomy" id="4615"/>
    <lineage>
        <taxon>Eukaryota</taxon>
        <taxon>Viridiplantae</taxon>
        <taxon>Streptophyta</taxon>
        <taxon>Embryophyta</taxon>
        <taxon>Tracheophyta</taxon>
        <taxon>Spermatophyta</taxon>
        <taxon>Magnoliopsida</taxon>
        <taxon>Liliopsida</taxon>
        <taxon>Poales</taxon>
        <taxon>Bromeliaceae</taxon>
        <taxon>Bromelioideae</taxon>
        <taxon>Ananas</taxon>
    </lineage>
</organism>
<proteinExistence type="predicted"/>
<keyword evidence="2" id="KW-0732">Signal</keyword>
<sequence>MMSRHRRSIFFLVIPSAIVLCLLLSGLSPVYADDDACPVCVDPYGPPTTFTPVPDPQPPDPPSTRPYWAPPRQQKP</sequence>
<evidence type="ECO:0000313" key="4">
    <source>
        <dbReference type="Proteomes" id="UP000092600"/>
    </source>
</evidence>
<feature type="signal peptide" evidence="2">
    <location>
        <begin position="1"/>
        <end position="32"/>
    </location>
</feature>
<protein>
    <recommendedName>
        <fullName evidence="5">Secreted protein</fullName>
    </recommendedName>
</protein>